<evidence type="ECO:0000259" key="4">
    <source>
        <dbReference type="Pfam" id="PF03328"/>
    </source>
</evidence>
<evidence type="ECO:0000256" key="1">
    <source>
        <dbReference type="ARBA" id="ARBA00005568"/>
    </source>
</evidence>
<dbReference type="GO" id="GO:0046872">
    <property type="term" value="F:metal ion binding"/>
    <property type="evidence" value="ECO:0007669"/>
    <property type="project" value="UniProtKB-KW"/>
</dbReference>
<evidence type="ECO:0000256" key="3">
    <source>
        <dbReference type="ARBA" id="ARBA00023239"/>
    </source>
</evidence>
<dbReference type="InterPro" id="IPR005000">
    <property type="entry name" value="Aldolase/citrate-lyase_domain"/>
</dbReference>
<keyword evidence="2" id="KW-0479">Metal-binding</keyword>
<comment type="caution">
    <text evidence="5">The sequence shown here is derived from an EMBL/GenBank/DDBJ whole genome shotgun (WGS) entry which is preliminary data.</text>
</comment>
<dbReference type="GO" id="GO:0005737">
    <property type="term" value="C:cytoplasm"/>
    <property type="evidence" value="ECO:0007669"/>
    <property type="project" value="TreeGrafter"/>
</dbReference>
<dbReference type="EMBL" id="JACHZG010000001">
    <property type="protein sequence ID" value="MBB3327080.1"/>
    <property type="molecule type" value="Genomic_DNA"/>
</dbReference>
<dbReference type="InterPro" id="IPR040442">
    <property type="entry name" value="Pyrv_kinase-like_dom_sf"/>
</dbReference>
<comment type="similarity">
    <text evidence="1">Belongs to the HpcH/HpaI aldolase family.</text>
</comment>
<dbReference type="InterPro" id="IPR015813">
    <property type="entry name" value="Pyrv/PenolPyrv_kinase-like_dom"/>
</dbReference>
<dbReference type="Proteomes" id="UP000565572">
    <property type="component" value="Unassembled WGS sequence"/>
</dbReference>
<feature type="domain" description="HpcH/HpaI aldolase/citrate lyase" evidence="4">
    <location>
        <begin position="5"/>
        <end position="217"/>
    </location>
</feature>
<sequence>MKLPTPETVELLAVAGLDFVVVDDEHATIDIRTISTMISTALGCGIEPYVRVAGVSPRDVQPALDAGAHGLFVPQVGDASDAQRAVNATRFPPLGRRGASNSGRAGHWGVQSLAEYIEAGSDVKLILQTETPGALAAIVAIAQTPGVDGVFIGPSDLAVSMGVELGDPAARALIVAAEQSCAIHDIPVGTTAADDAVDLVGRGYRFLVLGTDAGLLRSGASAAVARARARSEEADVG</sequence>
<gene>
    <name evidence="5" type="ORF">FHX39_002024</name>
</gene>
<protein>
    <submittedName>
        <fullName evidence="5">2-keto-3-deoxy-L-rhamnonate aldolase RhmA</fullName>
    </submittedName>
</protein>
<evidence type="ECO:0000313" key="5">
    <source>
        <dbReference type="EMBL" id="MBB3327080.1"/>
    </source>
</evidence>
<organism evidence="5 6">
    <name type="scientific">Microlunatus antarcticus</name>
    <dbReference type="NCBI Taxonomy" id="53388"/>
    <lineage>
        <taxon>Bacteria</taxon>
        <taxon>Bacillati</taxon>
        <taxon>Actinomycetota</taxon>
        <taxon>Actinomycetes</taxon>
        <taxon>Propionibacteriales</taxon>
        <taxon>Propionibacteriaceae</taxon>
        <taxon>Microlunatus</taxon>
    </lineage>
</organism>
<dbReference type="GO" id="GO:0016832">
    <property type="term" value="F:aldehyde-lyase activity"/>
    <property type="evidence" value="ECO:0007669"/>
    <property type="project" value="TreeGrafter"/>
</dbReference>
<reference evidence="5 6" key="1">
    <citation type="submission" date="2020-08" db="EMBL/GenBank/DDBJ databases">
        <title>Sequencing the genomes of 1000 actinobacteria strains.</title>
        <authorList>
            <person name="Klenk H.-P."/>
        </authorList>
    </citation>
    <scope>NUCLEOTIDE SEQUENCE [LARGE SCALE GENOMIC DNA]</scope>
    <source>
        <strain evidence="5 6">DSM 11053</strain>
    </source>
</reference>
<proteinExistence type="inferred from homology"/>
<evidence type="ECO:0000313" key="6">
    <source>
        <dbReference type="Proteomes" id="UP000565572"/>
    </source>
</evidence>
<dbReference type="PANTHER" id="PTHR30502">
    <property type="entry name" value="2-KETO-3-DEOXY-L-RHAMNONATE ALDOLASE"/>
    <property type="match status" value="1"/>
</dbReference>
<dbReference type="PANTHER" id="PTHR30502:SF0">
    <property type="entry name" value="PHOSPHOENOLPYRUVATE CARBOXYLASE FAMILY PROTEIN"/>
    <property type="match status" value="1"/>
</dbReference>
<name>A0A7W5P707_9ACTN</name>
<dbReference type="Pfam" id="PF03328">
    <property type="entry name" value="HpcH_HpaI"/>
    <property type="match status" value="1"/>
</dbReference>
<keyword evidence="6" id="KW-1185">Reference proteome</keyword>
<dbReference type="AlphaFoldDB" id="A0A7W5P707"/>
<keyword evidence="3" id="KW-0456">Lyase</keyword>
<dbReference type="Gene3D" id="3.20.20.60">
    <property type="entry name" value="Phosphoenolpyruvate-binding domains"/>
    <property type="match status" value="1"/>
</dbReference>
<dbReference type="SUPFAM" id="SSF51621">
    <property type="entry name" value="Phosphoenolpyruvate/pyruvate domain"/>
    <property type="match status" value="1"/>
</dbReference>
<dbReference type="InterPro" id="IPR050251">
    <property type="entry name" value="HpcH-HpaI_aldolase"/>
</dbReference>
<evidence type="ECO:0000256" key="2">
    <source>
        <dbReference type="ARBA" id="ARBA00022723"/>
    </source>
</evidence>
<accession>A0A7W5P707</accession>